<reference evidence="2 3" key="1">
    <citation type="submission" date="2023-02" db="EMBL/GenBank/DDBJ databases">
        <title>Entomopathogenic bacteria.</title>
        <authorList>
            <person name="Machado R.A."/>
        </authorList>
    </citation>
    <scope>NUCLEOTIDE SEQUENCE [LARGE SCALE GENOMIC DNA]</scope>
    <source>
        <strain evidence="2 3">XENO-7</strain>
    </source>
</reference>
<dbReference type="Proteomes" id="UP001214757">
    <property type="component" value="Unassembled WGS sequence"/>
</dbReference>
<comment type="caution">
    <text evidence="2">The sequence shown here is derived from an EMBL/GenBank/DDBJ whole genome shotgun (WGS) entry which is preliminary data.</text>
</comment>
<keyword evidence="1" id="KW-0732">Signal</keyword>
<evidence type="ECO:0000313" key="2">
    <source>
        <dbReference type="EMBL" id="MDC9622469.1"/>
    </source>
</evidence>
<gene>
    <name evidence="2" type="ORF">PSI22_12685</name>
</gene>
<protein>
    <submittedName>
        <fullName evidence="2">Uncharacterized protein</fullName>
    </submittedName>
</protein>
<feature type="chain" id="PRO_5046980548" evidence="1">
    <location>
        <begin position="21"/>
        <end position="65"/>
    </location>
</feature>
<name>A0ABT5M462_9GAMM</name>
<evidence type="ECO:0000256" key="1">
    <source>
        <dbReference type="SAM" id="SignalP"/>
    </source>
</evidence>
<evidence type="ECO:0000313" key="3">
    <source>
        <dbReference type="Proteomes" id="UP001214757"/>
    </source>
</evidence>
<keyword evidence="3" id="KW-1185">Reference proteome</keyword>
<sequence length="65" mass="7004">MKISKFLLVSLFSFAGIASASPTLFQNSNFTNPNFDTGGGVIEIPIIGLCQEGILPKEDCEKLLK</sequence>
<organism evidence="2 3">
    <name type="scientific">Xenorhabdus aichiensis</name>
    <dbReference type="NCBI Taxonomy" id="3025874"/>
    <lineage>
        <taxon>Bacteria</taxon>
        <taxon>Pseudomonadati</taxon>
        <taxon>Pseudomonadota</taxon>
        <taxon>Gammaproteobacteria</taxon>
        <taxon>Enterobacterales</taxon>
        <taxon>Morganellaceae</taxon>
        <taxon>Xenorhabdus</taxon>
    </lineage>
</organism>
<proteinExistence type="predicted"/>
<feature type="signal peptide" evidence="1">
    <location>
        <begin position="1"/>
        <end position="20"/>
    </location>
</feature>
<dbReference type="RefSeq" id="WP_273580074.1">
    <property type="nucleotide sequence ID" value="NZ_JAQRFO010000026.1"/>
</dbReference>
<dbReference type="EMBL" id="JAQRFO010000026">
    <property type="protein sequence ID" value="MDC9622469.1"/>
    <property type="molecule type" value="Genomic_DNA"/>
</dbReference>
<accession>A0ABT5M462</accession>